<accession>A0A3E2HEX5</accession>
<dbReference type="PANTHER" id="PTHR10666">
    <property type="entry name" value="UBIQUITIN"/>
    <property type="match status" value="1"/>
</dbReference>
<dbReference type="InterPro" id="IPR000626">
    <property type="entry name" value="Ubiquitin-like_dom"/>
</dbReference>
<feature type="domain" description="Ubiquitin-like" evidence="1">
    <location>
        <begin position="1"/>
        <end position="62"/>
    </location>
</feature>
<organism evidence="2 3">
    <name type="scientific">Scytalidium lignicola</name>
    <name type="common">Hyphomycete</name>
    <dbReference type="NCBI Taxonomy" id="5539"/>
    <lineage>
        <taxon>Eukaryota</taxon>
        <taxon>Fungi</taxon>
        <taxon>Dikarya</taxon>
        <taxon>Ascomycota</taxon>
        <taxon>Pezizomycotina</taxon>
        <taxon>Leotiomycetes</taxon>
        <taxon>Leotiomycetes incertae sedis</taxon>
        <taxon>Scytalidium</taxon>
    </lineage>
</organism>
<feature type="non-terminal residue" evidence="2">
    <location>
        <position position="138"/>
    </location>
</feature>
<dbReference type="SMART" id="SM00213">
    <property type="entry name" value="UBQ"/>
    <property type="match status" value="2"/>
</dbReference>
<dbReference type="STRING" id="5539.A0A3E2HEX5"/>
<name>A0A3E2HEX5_SCYLI</name>
<dbReference type="AlphaFoldDB" id="A0A3E2HEX5"/>
<dbReference type="PRINTS" id="PR00348">
    <property type="entry name" value="UBIQUITIN"/>
</dbReference>
<feature type="domain" description="Ubiquitin-like" evidence="1">
    <location>
        <begin position="53"/>
        <end position="138"/>
    </location>
</feature>
<dbReference type="CDD" id="cd17039">
    <property type="entry name" value="Ubl_ubiquitin_like"/>
    <property type="match status" value="1"/>
</dbReference>
<dbReference type="InterPro" id="IPR019956">
    <property type="entry name" value="Ubiquitin_dom"/>
</dbReference>
<dbReference type="OMA" id="TITLXES"/>
<dbReference type="InterPro" id="IPR029071">
    <property type="entry name" value="Ubiquitin-like_domsf"/>
</dbReference>
<comment type="caution">
    <text evidence="2">The sequence shown here is derived from an EMBL/GenBank/DDBJ whole genome shotgun (WGS) entry which is preliminary data.</text>
</comment>
<evidence type="ECO:0000259" key="1">
    <source>
        <dbReference type="PROSITE" id="PS50053"/>
    </source>
</evidence>
<dbReference type="PROSITE" id="PS50053">
    <property type="entry name" value="UBIQUITIN_2"/>
    <property type="match status" value="2"/>
</dbReference>
<feature type="non-terminal residue" evidence="2">
    <location>
        <position position="1"/>
    </location>
</feature>
<keyword evidence="3" id="KW-1185">Reference proteome</keyword>
<evidence type="ECO:0000313" key="2">
    <source>
        <dbReference type="EMBL" id="RFU31917.1"/>
    </source>
</evidence>
<dbReference type="Pfam" id="PF00240">
    <property type="entry name" value="ubiquitin"/>
    <property type="match status" value="2"/>
</dbReference>
<protein>
    <recommendedName>
        <fullName evidence="1">Ubiquitin-like domain-containing protein</fullName>
    </recommendedName>
</protein>
<dbReference type="EMBL" id="NCSJ02000065">
    <property type="protein sequence ID" value="RFU31917.1"/>
    <property type="molecule type" value="Genomic_DNA"/>
</dbReference>
<evidence type="ECO:0000313" key="3">
    <source>
        <dbReference type="Proteomes" id="UP000258309"/>
    </source>
</evidence>
<sequence length="138" mass="15365">MEVEPFDLLKHVKDKIQALEGIPPEEQRLIFGSNQLLDDLFLADGGVSKESTLHLVLQLRGGAGIIYCKQTVGDVETTIRVTIDNNTTVRATKEFIAQSLGVGLERVSFRHDGTRLSSARRLSRYHIQSGDTLRFSLV</sequence>
<dbReference type="Gene3D" id="3.10.20.90">
    <property type="entry name" value="Phosphatidylinositol 3-kinase Catalytic Subunit, Chain A, domain 1"/>
    <property type="match status" value="2"/>
</dbReference>
<dbReference type="InterPro" id="IPR050158">
    <property type="entry name" value="Ubiquitin_ubiquitin-like"/>
</dbReference>
<proteinExistence type="predicted"/>
<dbReference type="SUPFAM" id="SSF54236">
    <property type="entry name" value="Ubiquitin-like"/>
    <property type="match status" value="2"/>
</dbReference>
<reference evidence="2 3" key="1">
    <citation type="submission" date="2018-05" db="EMBL/GenBank/DDBJ databases">
        <title>Draft genome sequence of Scytalidium lignicola DSM 105466, a ubiquitous saprotrophic fungus.</title>
        <authorList>
            <person name="Buettner E."/>
            <person name="Gebauer A.M."/>
            <person name="Hofrichter M."/>
            <person name="Liers C."/>
            <person name="Kellner H."/>
        </authorList>
    </citation>
    <scope>NUCLEOTIDE SEQUENCE [LARGE SCALE GENOMIC DNA]</scope>
    <source>
        <strain evidence="2 3">DSM 105466</strain>
    </source>
</reference>
<dbReference type="Proteomes" id="UP000258309">
    <property type="component" value="Unassembled WGS sequence"/>
</dbReference>
<dbReference type="OrthoDB" id="428577at2759"/>
<gene>
    <name evidence="2" type="ORF">B7463_g4435</name>
</gene>